<evidence type="ECO:0000313" key="16">
    <source>
        <dbReference type="Proteomes" id="UP000675881"/>
    </source>
</evidence>
<keyword evidence="11" id="KW-0804">Transcription</keyword>
<comment type="function">
    <text evidence="14">Probable histone demethylase that specifically demethylates 'Lys-9' and 'Lys-36' residues of histone H3, thereby playing a central role in histone code. Demethylation of Lys residue generates formaldehyde and succinate.</text>
</comment>
<dbReference type="SMART" id="SM00558">
    <property type="entry name" value="JmjC"/>
    <property type="match status" value="1"/>
</dbReference>
<dbReference type="EMBL" id="HG994582">
    <property type="protein sequence ID" value="CAF2906865.1"/>
    <property type="molecule type" value="Genomic_DNA"/>
</dbReference>
<keyword evidence="6" id="KW-0156">Chromatin regulator</keyword>
<comment type="cofactor">
    <cofactor evidence="1">
        <name>Fe(2+)</name>
        <dbReference type="ChEBI" id="CHEBI:29033"/>
    </cofactor>
</comment>
<evidence type="ECO:0000256" key="12">
    <source>
        <dbReference type="ARBA" id="ARBA00023242"/>
    </source>
</evidence>
<dbReference type="PROSITE" id="PS51183">
    <property type="entry name" value="JMJN"/>
    <property type="match status" value="1"/>
</dbReference>
<dbReference type="SUPFAM" id="SSF51197">
    <property type="entry name" value="Clavaminate synthase-like"/>
    <property type="match status" value="1"/>
</dbReference>
<dbReference type="Pfam" id="PF02373">
    <property type="entry name" value="JmjC"/>
    <property type="match status" value="1"/>
</dbReference>
<evidence type="ECO:0000256" key="3">
    <source>
        <dbReference type="ARBA" id="ARBA00012900"/>
    </source>
</evidence>
<keyword evidence="9" id="KW-0408">Iron</keyword>
<proteinExistence type="inferred from homology"/>
<dbReference type="PANTHER" id="PTHR10694">
    <property type="entry name" value="LYSINE-SPECIFIC DEMETHYLASE"/>
    <property type="match status" value="1"/>
</dbReference>
<evidence type="ECO:0000256" key="1">
    <source>
        <dbReference type="ARBA" id="ARBA00001954"/>
    </source>
</evidence>
<evidence type="ECO:0000256" key="7">
    <source>
        <dbReference type="ARBA" id="ARBA00022964"/>
    </source>
</evidence>
<dbReference type="GO" id="GO:0048512">
    <property type="term" value="P:circadian behavior"/>
    <property type="evidence" value="ECO:0007669"/>
    <property type="project" value="UniProtKB-ARBA"/>
</dbReference>
<keyword evidence="7" id="KW-0223">Dioxygenase</keyword>
<dbReference type="PROSITE" id="PS51184">
    <property type="entry name" value="JMJC"/>
    <property type="match status" value="1"/>
</dbReference>
<dbReference type="AlphaFoldDB" id="A0A7R8H6Z3"/>
<keyword evidence="12" id="KW-0539">Nucleus</keyword>
<sequence>MGEEFKDFNKYMTYIESLGAHKAGIAKIIPPKEWVPRKKPIKLDELNIRIPDPICQMINGNRGIFQSLNIRKKGINVQDYHKLAESDRYRTPRYVDYEDLERKYWKNVTFVSPIYGADVPGSITDEDCESWNIRHLRSVLDYVNEDYNIQIEGVNTAYLYFGMWKTTFAWHTEDMDLHSINLLHYGESKFWYAIPPEHARRFERMADGVFPNLAKDCQAYLRHKMCLISPHLLRQNSIPYNKIVQKEGEIMVTFPMGYHSGFNTGFNIAESTNFATQRWVEYGKRTLKCYCNPDMVNISMDCFVKRFQPERYENWLAGKDYGRHPVDPVSIKETPAPPPTLDEFLGNITNKDKMIPLCMLEPRSDKRRHPIHRKDKVVDQCLTFEEESLTEKKNDMTSFRLSYRTEQSSSFRHERKLIHLPPSLKKTFAEGSFKISSDTRVESQVPREKG</sequence>
<keyword evidence="10" id="KW-0805">Transcription regulation</keyword>
<evidence type="ECO:0000256" key="13">
    <source>
        <dbReference type="ARBA" id="ARBA00049349"/>
    </source>
</evidence>
<dbReference type="GO" id="GO:0140684">
    <property type="term" value="F:histone H3K9me2/H3K9me3 demethylase activity"/>
    <property type="evidence" value="ECO:0007669"/>
    <property type="project" value="UniProtKB-EC"/>
</dbReference>
<keyword evidence="16" id="KW-1185">Reference proteome</keyword>
<keyword evidence="8 15" id="KW-0560">Oxidoreductase</keyword>
<reference evidence="15" key="1">
    <citation type="submission" date="2021-02" db="EMBL/GenBank/DDBJ databases">
        <authorList>
            <person name="Bekaert M."/>
        </authorList>
    </citation>
    <scope>NUCLEOTIDE SEQUENCE</scope>
    <source>
        <strain evidence="15">IoA-00</strain>
    </source>
</reference>
<dbReference type="GO" id="GO:0140681">
    <property type="term" value="F:histone H3K36me2/H3K36me3 demethylase activity"/>
    <property type="evidence" value="ECO:0007669"/>
    <property type="project" value="UniProtKB-ARBA"/>
</dbReference>
<dbReference type="InterPro" id="IPR003347">
    <property type="entry name" value="JmjC_dom"/>
</dbReference>
<evidence type="ECO:0000256" key="11">
    <source>
        <dbReference type="ARBA" id="ARBA00023163"/>
    </source>
</evidence>
<dbReference type="EC" id="1.14.11.66" evidence="3"/>
<evidence type="ECO:0000256" key="8">
    <source>
        <dbReference type="ARBA" id="ARBA00023002"/>
    </source>
</evidence>
<keyword evidence="5" id="KW-0862">Zinc</keyword>
<dbReference type="Proteomes" id="UP000675881">
    <property type="component" value="Chromosome 3"/>
</dbReference>
<dbReference type="SMART" id="SM00545">
    <property type="entry name" value="JmjN"/>
    <property type="match status" value="1"/>
</dbReference>
<dbReference type="GO" id="GO:0046872">
    <property type="term" value="F:metal ion binding"/>
    <property type="evidence" value="ECO:0007669"/>
    <property type="project" value="UniProtKB-KW"/>
</dbReference>
<protein>
    <recommendedName>
        <fullName evidence="3">[histone H3]-trimethyl-L-lysine(9) demethylase</fullName>
        <ecNumber evidence="3">1.14.11.66</ecNumber>
    </recommendedName>
</protein>
<evidence type="ECO:0000256" key="2">
    <source>
        <dbReference type="ARBA" id="ARBA00009711"/>
    </source>
</evidence>
<evidence type="ECO:0000256" key="5">
    <source>
        <dbReference type="ARBA" id="ARBA00022833"/>
    </source>
</evidence>
<accession>A0A7R8H6Z3</accession>
<dbReference type="OrthoDB" id="9547406at2759"/>
<evidence type="ECO:0000313" key="15">
    <source>
        <dbReference type="EMBL" id="CAF2906865.1"/>
    </source>
</evidence>
<keyword evidence="4" id="KW-0479">Metal-binding</keyword>
<dbReference type="GO" id="GO:0000785">
    <property type="term" value="C:chromatin"/>
    <property type="evidence" value="ECO:0007669"/>
    <property type="project" value="TreeGrafter"/>
</dbReference>
<dbReference type="InterPro" id="IPR003349">
    <property type="entry name" value="JmjN"/>
</dbReference>
<organism evidence="15 16">
    <name type="scientific">Lepeophtheirus salmonis</name>
    <name type="common">Salmon louse</name>
    <name type="synonym">Caligus salmonis</name>
    <dbReference type="NCBI Taxonomy" id="72036"/>
    <lineage>
        <taxon>Eukaryota</taxon>
        <taxon>Metazoa</taxon>
        <taxon>Ecdysozoa</taxon>
        <taxon>Arthropoda</taxon>
        <taxon>Crustacea</taxon>
        <taxon>Multicrustacea</taxon>
        <taxon>Hexanauplia</taxon>
        <taxon>Copepoda</taxon>
        <taxon>Siphonostomatoida</taxon>
        <taxon>Caligidae</taxon>
        <taxon>Lepeophtheirus</taxon>
    </lineage>
</organism>
<dbReference type="FunFam" id="2.60.120.650:FF:000048">
    <property type="entry name" value="Lysine-specific demethylase 4A"/>
    <property type="match status" value="1"/>
</dbReference>
<evidence type="ECO:0000256" key="9">
    <source>
        <dbReference type="ARBA" id="ARBA00023004"/>
    </source>
</evidence>
<gene>
    <name evidence="15" type="ORF">LSAA_8220</name>
</gene>
<dbReference type="Gene3D" id="2.60.120.650">
    <property type="entry name" value="Cupin"/>
    <property type="match status" value="1"/>
</dbReference>
<name>A0A7R8H6Z3_LEPSM</name>
<comment type="similarity">
    <text evidence="2">Belongs to the JHDM3 histone demethylase family.</text>
</comment>
<evidence type="ECO:0000256" key="14">
    <source>
        <dbReference type="ARBA" id="ARBA00053408"/>
    </source>
</evidence>
<dbReference type="GO" id="GO:0010468">
    <property type="term" value="P:regulation of gene expression"/>
    <property type="evidence" value="ECO:0007669"/>
    <property type="project" value="TreeGrafter"/>
</dbReference>
<evidence type="ECO:0000256" key="4">
    <source>
        <dbReference type="ARBA" id="ARBA00022723"/>
    </source>
</evidence>
<evidence type="ECO:0000256" key="10">
    <source>
        <dbReference type="ARBA" id="ARBA00023015"/>
    </source>
</evidence>
<comment type="catalytic activity">
    <reaction evidence="13">
        <text>N(6),N(6),N(6)-trimethyl-L-lysyl(9)-[histone H3] + 2 2-oxoglutarate + 2 O2 = N(6)-methyl-L-lysyl(9)-[histone H3] + 2 formaldehyde + 2 succinate + 2 CO2</text>
        <dbReference type="Rhea" id="RHEA:60200"/>
        <dbReference type="Rhea" id="RHEA-COMP:15538"/>
        <dbReference type="Rhea" id="RHEA-COMP:15542"/>
        <dbReference type="ChEBI" id="CHEBI:15379"/>
        <dbReference type="ChEBI" id="CHEBI:16526"/>
        <dbReference type="ChEBI" id="CHEBI:16810"/>
        <dbReference type="ChEBI" id="CHEBI:16842"/>
        <dbReference type="ChEBI" id="CHEBI:30031"/>
        <dbReference type="ChEBI" id="CHEBI:61929"/>
        <dbReference type="ChEBI" id="CHEBI:61961"/>
        <dbReference type="EC" id="1.14.11.66"/>
    </reaction>
</comment>
<dbReference type="GO" id="GO:0005634">
    <property type="term" value="C:nucleus"/>
    <property type="evidence" value="ECO:0007669"/>
    <property type="project" value="TreeGrafter"/>
</dbReference>
<dbReference type="Pfam" id="PF02375">
    <property type="entry name" value="JmjN"/>
    <property type="match status" value="1"/>
</dbReference>
<dbReference type="PANTHER" id="PTHR10694:SF129">
    <property type="entry name" value="LYSINE-SPECIFIC DEMETHYLASE 4B-RELATED"/>
    <property type="match status" value="1"/>
</dbReference>
<evidence type="ECO:0000256" key="6">
    <source>
        <dbReference type="ARBA" id="ARBA00022853"/>
    </source>
</evidence>